<proteinExistence type="predicted"/>
<keyword evidence="2" id="KW-1185">Reference proteome</keyword>
<organism evidence="1 2">
    <name type="scientific">Eretmocerus hayati</name>
    <dbReference type="NCBI Taxonomy" id="131215"/>
    <lineage>
        <taxon>Eukaryota</taxon>
        <taxon>Metazoa</taxon>
        <taxon>Ecdysozoa</taxon>
        <taxon>Arthropoda</taxon>
        <taxon>Hexapoda</taxon>
        <taxon>Insecta</taxon>
        <taxon>Pterygota</taxon>
        <taxon>Neoptera</taxon>
        <taxon>Endopterygota</taxon>
        <taxon>Hymenoptera</taxon>
        <taxon>Apocrita</taxon>
        <taxon>Proctotrupomorpha</taxon>
        <taxon>Chalcidoidea</taxon>
        <taxon>Aphelinidae</taxon>
        <taxon>Aphelininae</taxon>
        <taxon>Eretmocerus</taxon>
    </lineage>
</organism>
<dbReference type="Proteomes" id="UP001239111">
    <property type="component" value="Chromosome 3"/>
</dbReference>
<evidence type="ECO:0000313" key="1">
    <source>
        <dbReference type="EMBL" id="KAJ8673410.1"/>
    </source>
</evidence>
<evidence type="ECO:0000313" key="2">
    <source>
        <dbReference type="Proteomes" id="UP001239111"/>
    </source>
</evidence>
<accession>A0ACC2NV23</accession>
<comment type="caution">
    <text evidence="1">The sequence shown here is derived from an EMBL/GenBank/DDBJ whole genome shotgun (WGS) entry which is preliminary data.</text>
</comment>
<protein>
    <submittedName>
        <fullName evidence="1">Uncharacterized protein</fullName>
    </submittedName>
</protein>
<dbReference type="EMBL" id="CM056743">
    <property type="protein sequence ID" value="KAJ8673410.1"/>
    <property type="molecule type" value="Genomic_DNA"/>
</dbReference>
<reference evidence="1" key="1">
    <citation type="submission" date="2023-04" db="EMBL/GenBank/DDBJ databases">
        <title>A chromosome-level genome assembly of the parasitoid wasp Eretmocerus hayati.</title>
        <authorList>
            <person name="Zhong Y."/>
            <person name="Liu S."/>
            <person name="Liu Y."/>
        </authorList>
    </citation>
    <scope>NUCLEOTIDE SEQUENCE</scope>
    <source>
        <strain evidence="1">ZJU_SS_LIU_2023</strain>
    </source>
</reference>
<sequence length="874" mass="98402">MLKKIVTAPELVDKDFYTFVSKYCNKFRAYFEICLLAASDVYSGYGWPLQVATWRISSPGDPSGRACVRQYLREHAWPQWGCGRTVGARCKAPGATDSWSDFAYTLHGLKLQKWAVGGVVPHITQWKTAPSTAHSCNSYSDHGHLCISIGVGGPCKEWGLVTGSLSFEQYLIYPEGLVEMRGPVNHRQQIYAKTLSAMSRILGVHGDTSWVVITKIMEGLDIDDLLNLAKICGYDDKWELWTTHVSGLPLHSTTTHEAPSVPGNVRNGTRIERKENEHIILSCPGEGTPTPTILWIKDDRTLIQDEPGIYLGDGNATLEIRGLSKNWTGKYTCIVENDHGLVYLYQYVTMRSESVVWWGIPEVLVGISIILLLILVILRLYYYVKEFRAKAERQDLVNNMRMIFEERVTVTINPKLSISEQAEFLSYDRKWEFPRDRLILGKTLGSGAFGVVVKAKALGIVPHQEITTVAVKMVHKGAEPIHLRALACELKILVHLEKHLNIVNLLGACTDNIDRRELLVIVEYCCFGDLRSYLLRHRDKFKAEMDSRLGNLSSSGDDTKLHGMGSNSLTDAERSGPNQDSVGESFTNDSGLELHCTNPSHQNSTICSSGGIDSNCCNFQPQANAKTRDESVCIQDLLSWAFQVARGMEYLSEKKILHGDLAARNILLAKDKIVKICDFGLAKTMYKYDNYQKKSDGPVPLRWMAIESIRNGVFSSQSDIWSFGIVIWEIFTVGEIPYQGMRIHKLLQLLDRGYRLEQPEYASDDVYEIMLWCWKSDPRLRPSFTQLVERFGKLLGENVETYYIELNQANVDSNIEDINGKKDYLQSRLPSEPVISYPSGESTETNPANSVPLVISTWKMNNTDPRSTKPNPGD</sequence>
<name>A0ACC2NV23_9HYME</name>
<gene>
    <name evidence="1" type="ORF">QAD02_004672</name>
</gene>